<evidence type="ECO:0000256" key="1">
    <source>
        <dbReference type="ARBA" id="ARBA00004141"/>
    </source>
</evidence>
<comment type="subcellular location">
    <subcellularLocation>
        <location evidence="1">Membrane</location>
        <topology evidence="1">Multi-pass membrane protein</topology>
    </subcellularLocation>
</comment>
<evidence type="ECO:0000256" key="5">
    <source>
        <dbReference type="ARBA" id="ARBA00023136"/>
    </source>
</evidence>
<dbReference type="InterPro" id="IPR023395">
    <property type="entry name" value="MCP_dom_sf"/>
</dbReference>
<dbReference type="Gene3D" id="1.50.40.10">
    <property type="entry name" value="Mitochondrial carrier domain"/>
    <property type="match status" value="1"/>
</dbReference>
<dbReference type="GO" id="GO:0055085">
    <property type="term" value="P:transmembrane transport"/>
    <property type="evidence" value="ECO:0007669"/>
    <property type="project" value="InterPro"/>
</dbReference>
<comment type="similarity">
    <text evidence="7">Belongs to the mitochondrial carrier (TC 2.A.29) family.</text>
</comment>
<protein>
    <recommendedName>
        <fullName evidence="9">Mitochondrial carrier protein</fullName>
    </recommendedName>
</protein>
<feature type="repeat" description="Solcar" evidence="6">
    <location>
        <begin position="4"/>
        <end position="98"/>
    </location>
</feature>
<evidence type="ECO:0000256" key="2">
    <source>
        <dbReference type="ARBA" id="ARBA00022448"/>
    </source>
</evidence>
<sequence>MNNATRAHNDNSFFANNSFKMLYQTGEHGLKSRVAGSASVGAAVRSASGGSIGVIAMYRNILRNEGIMGLWAGNGANLLRVFPAKGIVFCSNDYYKNLLTNLTTSSSSNISKPSPMVSFFAGGLSGMTASAITYPLDLARGRISGKMAGVDGKKVKHYTSTWNTISLTVREEGVRSLYKGITPTLLGAIPYEGIKFGTVGLLERLFPPSLASPNNENDIKPTSNIWRKMAFGGMGGIMAGLITYPNDTIRRMLQLQGSRGSMHSYNGYWDCVRKVYAEQGISRFYRGVFVNIVRMGPNTAIQFGTYELLKELTE</sequence>
<name>A0A7S0GK33_9STRA</name>
<proteinExistence type="inferred from homology"/>
<dbReference type="EMBL" id="HBEL01044847">
    <property type="protein sequence ID" value="CAD8424726.1"/>
    <property type="molecule type" value="Transcribed_RNA"/>
</dbReference>
<evidence type="ECO:0008006" key="9">
    <source>
        <dbReference type="Google" id="ProtNLM"/>
    </source>
</evidence>
<evidence type="ECO:0000256" key="4">
    <source>
        <dbReference type="ARBA" id="ARBA00022737"/>
    </source>
</evidence>
<evidence type="ECO:0000256" key="6">
    <source>
        <dbReference type="PROSITE-ProRule" id="PRU00282"/>
    </source>
</evidence>
<feature type="repeat" description="Solcar" evidence="6">
    <location>
        <begin position="113"/>
        <end position="205"/>
    </location>
</feature>
<dbReference type="AlphaFoldDB" id="A0A7S0GK33"/>
<feature type="repeat" description="Solcar" evidence="6">
    <location>
        <begin position="227"/>
        <end position="312"/>
    </location>
</feature>
<dbReference type="PANTHER" id="PTHR24089">
    <property type="entry name" value="SOLUTE CARRIER FAMILY 25"/>
    <property type="match status" value="1"/>
</dbReference>
<evidence type="ECO:0000256" key="7">
    <source>
        <dbReference type="RuleBase" id="RU000488"/>
    </source>
</evidence>
<dbReference type="InterPro" id="IPR018108">
    <property type="entry name" value="MCP_transmembrane"/>
</dbReference>
<accession>A0A7S0GK33</accession>
<dbReference type="InterPro" id="IPR002067">
    <property type="entry name" value="MCP"/>
</dbReference>
<gene>
    <name evidence="8" type="ORF">PINE0816_LOCUS20886</name>
</gene>
<dbReference type="PRINTS" id="PR00926">
    <property type="entry name" value="MITOCARRIER"/>
</dbReference>
<evidence type="ECO:0000256" key="3">
    <source>
        <dbReference type="ARBA" id="ARBA00022692"/>
    </source>
</evidence>
<dbReference type="Pfam" id="PF00153">
    <property type="entry name" value="Mito_carr"/>
    <property type="match status" value="3"/>
</dbReference>
<keyword evidence="2 7" id="KW-0813">Transport</keyword>
<keyword evidence="4" id="KW-0677">Repeat</keyword>
<organism evidence="8">
    <name type="scientific">Proboscia inermis</name>
    <dbReference type="NCBI Taxonomy" id="420281"/>
    <lineage>
        <taxon>Eukaryota</taxon>
        <taxon>Sar</taxon>
        <taxon>Stramenopiles</taxon>
        <taxon>Ochrophyta</taxon>
        <taxon>Bacillariophyta</taxon>
        <taxon>Coscinodiscophyceae</taxon>
        <taxon>Rhizosoleniophycidae</taxon>
        <taxon>Rhizosoleniales</taxon>
        <taxon>Rhizosoleniaceae</taxon>
        <taxon>Proboscia</taxon>
    </lineage>
</organism>
<keyword evidence="3 6" id="KW-0812">Transmembrane</keyword>
<keyword evidence="5 6" id="KW-0472">Membrane</keyword>
<evidence type="ECO:0000313" key="8">
    <source>
        <dbReference type="EMBL" id="CAD8424726.1"/>
    </source>
</evidence>
<dbReference type="GO" id="GO:0016020">
    <property type="term" value="C:membrane"/>
    <property type="evidence" value="ECO:0007669"/>
    <property type="project" value="UniProtKB-SubCell"/>
</dbReference>
<dbReference type="SUPFAM" id="SSF103506">
    <property type="entry name" value="Mitochondrial carrier"/>
    <property type="match status" value="1"/>
</dbReference>
<dbReference type="PROSITE" id="PS50920">
    <property type="entry name" value="SOLCAR"/>
    <property type="match status" value="3"/>
</dbReference>
<reference evidence="8" key="1">
    <citation type="submission" date="2021-01" db="EMBL/GenBank/DDBJ databases">
        <authorList>
            <person name="Corre E."/>
            <person name="Pelletier E."/>
            <person name="Niang G."/>
            <person name="Scheremetjew M."/>
            <person name="Finn R."/>
            <person name="Kale V."/>
            <person name="Holt S."/>
            <person name="Cochrane G."/>
            <person name="Meng A."/>
            <person name="Brown T."/>
            <person name="Cohen L."/>
        </authorList>
    </citation>
    <scope>NUCLEOTIDE SEQUENCE</scope>
    <source>
        <strain evidence="8">CCAP1064/1</strain>
    </source>
</reference>